<organism evidence="1 2">
    <name type="scientific">Brachionus plicatilis</name>
    <name type="common">Marine rotifer</name>
    <name type="synonym">Brachionus muelleri</name>
    <dbReference type="NCBI Taxonomy" id="10195"/>
    <lineage>
        <taxon>Eukaryota</taxon>
        <taxon>Metazoa</taxon>
        <taxon>Spiralia</taxon>
        <taxon>Gnathifera</taxon>
        <taxon>Rotifera</taxon>
        <taxon>Eurotatoria</taxon>
        <taxon>Monogononta</taxon>
        <taxon>Pseudotrocha</taxon>
        <taxon>Ploima</taxon>
        <taxon>Brachionidae</taxon>
        <taxon>Brachionus</taxon>
    </lineage>
</organism>
<keyword evidence="2" id="KW-1185">Reference proteome</keyword>
<reference evidence="1 2" key="1">
    <citation type="journal article" date="2018" name="Sci. Rep.">
        <title>Genomic signatures of local adaptation to the degree of environmental predictability in rotifers.</title>
        <authorList>
            <person name="Franch-Gras L."/>
            <person name="Hahn C."/>
            <person name="Garcia-Roger E.M."/>
            <person name="Carmona M.J."/>
            <person name="Serra M."/>
            <person name="Gomez A."/>
        </authorList>
    </citation>
    <scope>NUCLEOTIDE SEQUENCE [LARGE SCALE GENOMIC DNA]</scope>
    <source>
        <strain evidence="1">HYR1</strain>
    </source>
</reference>
<proteinExistence type="predicted"/>
<name>A0A3M7R719_BRAPC</name>
<protein>
    <submittedName>
        <fullName evidence="1">Uncharacterized protein</fullName>
    </submittedName>
</protein>
<accession>A0A3M7R719</accession>
<comment type="caution">
    <text evidence="1">The sequence shown here is derived from an EMBL/GenBank/DDBJ whole genome shotgun (WGS) entry which is preliminary data.</text>
</comment>
<evidence type="ECO:0000313" key="2">
    <source>
        <dbReference type="Proteomes" id="UP000276133"/>
    </source>
</evidence>
<evidence type="ECO:0000313" key="1">
    <source>
        <dbReference type="EMBL" id="RNA19413.1"/>
    </source>
</evidence>
<dbReference type="Proteomes" id="UP000276133">
    <property type="component" value="Unassembled WGS sequence"/>
</dbReference>
<dbReference type="EMBL" id="REGN01004047">
    <property type="protein sequence ID" value="RNA19413.1"/>
    <property type="molecule type" value="Genomic_DNA"/>
</dbReference>
<dbReference type="AlphaFoldDB" id="A0A3M7R719"/>
<gene>
    <name evidence="1" type="ORF">BpHYR1_012304</name>
</gene>
<sequence length="81" mass="9502">MIFNLTAQFKCRVFAEPHTIFSMYFALFSILQRDLIKYHSKYSFLAVGNFISNGFKFGFHLGSFVAIIEVLKRIINFYAYV</sequence>